<comment type="subcellular location">
    <subcellularLocation>
        <location evidence="1 4">Nucleus</location>
    </subcellularLocation>
</comment>
<evidence type="ECO:0000313" key="7">
    <source>
        <dbReference type="EMBL" id="KAJ8931391.1"/>
    </source>
</evidence>
<dbReference type="GO" id="GO:0003677">
    <property type="term" value="F:DNA binding"/>
    <property type="evidence" value="ECO:0007669"/>
    <property type="project" value="UniProtKB-UniRule"/>
</dbReference>
<dbReference type="Gene3D" id="1.10.10.60">
    <property type="entry name" value="Homeodomain-like"/>
    <property type="match status" value="1"/>
</dbReference>
<protein>
    <recommendedName>
        <fullName evidence="9">Transposase</fullName>
    </recommendedName>
</protein>
<reference evidence="7" key="1">
    <citation type="journal article" date="2023" name="Insect Mol. Biol.">
        <title>Genome sequencing provides insights into the evolution of gene families encoding plant cell wall-degrading enzymes in longhorned beetles.</title>
        <authorList>
            <person name="Shin N.R."/>
            <person name="Okamura Y."/>
            <person name="Kirsch R."/>
            <person name="Pauchet Y."/>
        </authorList>
    </citation>
    <scope>NUCLEOTIDE SEQUENCE</scope>
    <source>
        <strain evidence="7">RBIC_L_NR</strain>
    </source>
</reference>
<dbReference type="InterPro" id="IPR006600">
    <property type="entry name" value="HTH_CenpB_DNA-bd_dom"/>
</dbReference>
<dbReference type="Pfam" id="PF05225">
    <property type="entry name" value="HTH_psq"/>
    <property type="match status" value="1"/>
</dbReference>
<feature type="domain" description="HTH CENPB-type" evidence="6">
    <location>
        <begin position="41"/>
        <end position="118"/>
    </location>
</feature>
<evidence type="ECO:0000256" key="2">
    <source>
        <dbReference type="ARBA" id="ARBA00023125"/>
    </source>
</evidence>
<dbReference type="InterPro" id="IPR007889">
    <property type="entry name" value="HTH_Psq"/>
</dbReference>
<gene>
    <name evidence="7" type="ORF">NQ314_015701</name>
</gene>
<proteinExistence type="predicted"/>
<sequence>MQKAINAVRENGLSKKLAARQFGVPRSTLIRKLSGQAPLLRKMGPPTELSKTEENIFVKWILAMAKKGFPVHKNNLILSVRKIVEESGRETKYLNKSSVPGRSWFEGFLKRHPDIKQKHAESVSKARAAVTQDRIHNWFDEILEYLKENKMEEILLDPSRIFNGDEAGFRLCPKSGKVLGPAKRNEDFMKE</sequence>
<dbReference type="GO" id="GO:0005634">
    <property type="term" value="C:nucleus"/>
    <property type="evidence" value="ECO:0007669"/>
    <property type="project" value="UniProtKB-SubCell"/>
</dbReference>
<evidence type="ECO:0000256" key="1">
    <source>
        <dbReference type="ARBA" id="ARBA00004123"/>
    </source>
</evidence>
<evidence type="ECO:0000259" key="6">
    <source>
        <dbReference type="PROSITE" id="PS51253"/>
    </source>
</evidence>
<evidence type="ECO:0000256" key="4">
    <source>
        <dbReference type="PROSITE-ProRule" id="PRU00320"/>
    </source>
</evidence>
<evidence type="ECO:0008006" key="9">
    <source>
        <dbReference type="Google" id="ProtNLM"/>
    </source>
</evidence>
<keyword evidence="3 4" id="KW-0539">Nucleus</keyword>
<evidence type="ECO:0000256" key="3">
    <source>
        <dbReference type="ARBA" id="ARBA00023242"/>
    </source>
</evidence>
<feature type="domain" description="HTH psq-type" evidence="5">
    <location>
        <begin position="1"/>
        <end position="39"/>
    </location>
</feature>
<feature type="DNA-binding region" description="H-T-H motif" evidence="4">
    <location>
        <begin position="15"/>
        <end position="35"/>
    </location>
</feature>
<dbReference type="PROSITE" id="PS50960">
    <property type="entry name" value="HTH_PSQ"/>
    <property type="match status" value="1"/>
</dbReference>
<dbReference type="Proteomes" id="UP001162156">
    <property type="component" value="Unassembled WGS sequence"/>
</dbReference>
<evidence type="ECO:0000313" key="8">
    <source>
        <dbReference type="Proteomes" id="UP001162156"/>
    </source>
</evidence>
<comment type="caution">
    <text evidence="7">The sequence shown here is derived from an EMBL/GenBank/DDBJ whole genome shotgun (WGS) entry which is preliminary data.</text>
</comment>
<dbReference type="PROSITE" id="PS51253">
    <property type="entry name" value="HTH_CENPB"/>
    <property type="match status" value="1"/>
</dbReference>
<accession>A0AAV8X0I9</accession>
<name>A0AAV8X0I9_9CUCU</name>
<keyword evidence="2 4" id="KW-0238">DNA-binding</keyword>
<dbReference type="EMBL" id="JANEYF010004360">
    <property type="protein sequence ID" value="KAJ8931391.1"/>
    <property type="molecule type" value="Genomic_DNA"/>
</dbReference>
<keyword evidence="8" id="KW-1185">Reference proteome</keyword>
<dbReference type="InterPro" id="IPR050863">
    <property type="entry name" value="CenT-Element_Derived"/>
</dbReference>
<dbReference type="InterPro" id="IPR009057">
    <property type="entry name" value="Homeodomain-like_sf"/>
</dbReference>
<dbReference type="AlphaFoldDB" id="A0AAV8X0I9"/>
<organism evidence="7 8">
    <name type="scientific">Rhamnusium bicolor</name>
    <dbReference type="NCBI Taxonomy" id="1586634"/>
    <lineage>
        <taxon>Eukaryota</taxon>
        <taxon>Metazoa</taxon>
        <taxon>Ecdysozoa</taxon>
        <taxon>Arthropoda</taxon>
        <taxon>Hexapoda</taxon>
        <taxon>Insecta</taxon>
        <taxon>Pterygota</taxon>
        <taxon>Neoptera</taxon>
        <taxon>Endopterygota</taxon>
        <taxon>Coleoptera</taxon>
        <taxon>Polyphaga</taxon>
        <taxon>Cucujiformia</taxon>
        <taxon>Chrysomeloidea</taxon>
        <taxon>Cerambycidae</taxon>
        <taxon>Lepturinae</taxon>
        <taxon>Rhagiini</taxon>
        <taxon>Rhamnusium</taxon>
    </lineage>
</organism>
<dbReference type="SUPFAM" id="SSF46689">
    <property type="entry name" value="Homeodomain-like"/>
    <property type="match status" value="1"/>
</dbReference>
<dbReference type="PANTHER" id="PTHR19303">
    <property type="entry name" value="TRANSPOSON"/>
    <property type="match status" value="1"/>
</dbReference>
<evidence type="ECO:0000259" key="5">
    <source>
        <dbReference type="PROSITE" id="PS50960"/>
    </source>
</evidence>
<dbReference type="PANTHER" id="PTHR19303:SF74">
    <property type="entry name" value="POGO TRANSPOSABLE ELEMENT WITH KRAB DOMAIN"/>
    <property type="match status" value="1"/>
</dbReference>